<evidence type="ECO:0000256" key="4">
    <source>
        <dbReference type="PROSITE-ProRule" id="PRU00176"/>
    </source>
</evidence>
<dbReference type="Proteomes" id="UP000039865">
    <property type="component" value="Unassembled WGS sequence"/>
</dbReference>
<feature type="domain" description="RRM" evidence="6">
    <location>
        <begin position="447"/>
        <end position="532"/>
    </location>
</feature>
<keyword evidence="3" id="KW-0508">mRNA splicing</keyword>
<dbReference type="GO" id="GO:0008380">
    <property type="term" value="P:RNA splicing"/>
    <property type="evidence" value="ECO:0007669"/>
    <property type="project" value="UniProtKB-KW"/>
</dbReference>
<sequence>MAKNGRRSRSRIIAQQRIVGRSQEKKSGSRRSRDRRDDKGRERDREDKHVSHRRSRSPRDRSPRRRDRDRRHVEEERHGRNRDYRRDDRHQDDQRNRKKQERRKGSSEESKHRVVSDDEKSSDLHSSSTSKTPERYQGIDEMEVTEGYKLYQERRKQRKQEEEKKAAALIEGMEGGHKVRKVELKDFPNYKRKLVVQNLPLDLSEDDIMNYFFTILSSFSKEEYQKNPIMSVIRYKDLGFVTLEFRKREDGEVCLSLDGTDFKSGYKMRIMRVKRFIDDWNADIEKGKNPIDSMTKAKGSSLFTAGGILETETNEKKNKKDKHEEVDNRIYMGNIPTTMSDMEVRKMCESFGRLKSFNLVKDPMNPDINKGYSFFEYVDERSIDKAIKALNGLDFKEKKLKVQRASTHQKPTQAQQQIGMYKNVPDEKRLPIPLFAMTPSRVVQFLNMISVEDLFDEDEIFQVKDDLLQECKNYGEIISLEIPKPDEKGNATYGVGKIFVKFNHIVAAKQARYKLSGRKYNGRTIVVSFYPEHYFDIKEFSII</sequence>
<dbReference type="Gene3D" id="3.30.70.330">
    <property type="match status" value="3"/>
</dbReference>
<dbReference type="Pfam" id="PF00076">
    <property type="entry name" value="RRM_1"/>
    <property type="match status" value="2"/>
</dbReference>
<dbReference type="InParanoid" id="A0A078AIN1"/>
<feature type="compositionally biased region" description="Basic and acidic residues" evidence="5">
    <location>
        <begin position="34"/>
        <end position="49"/>
    </location>
</feature>
<evidence type="ECO:0000256" key="3">
    <source>
        <dbReference type="ARBA" id="ARBA00023187"/>
    </source>
</evidence>
<dbReference type="CDD" id="cd12232">
    <property type="entry name" value="RRM3_U2AF65"/>
    <property type="match status" value="1"/>
</dbReference>
<feature type="compositionally biased region" description="Basic residues" evidence="5">
    <location>
        <begin position="1"/>
        <end position="10"/>
    </location>
</feature>
<gene>
    <name evidence="7" type="primary">Contig8011.g8541</name>
    <name evidence="7" type="ORF">STYLEM_10815</name>
</gene>
<reference evidence="7 8" key="1">
    <citation type="submission" date="2014-06" db="EMBL/GenBank/DDBJ databases">
        <authorList>
            <person name="Swart Estienne"/>
        </authorList>
    </citation>
    <scope>NUCLEOTIDE SEQUENCE [LARGE SCALE GENOMIC DNA]</scope>
    <source>
        <strain evidence="7 8">130c</strain>
    </source>
</reference>
<evidence type="ECO:0000256" key="5">
    <source>
        <dbReference type="SAM" id="MobiDB-lite"/>
    </source>
</evidence>
<organism evidence="7 8">
    <name type="scientific">Stylonychia lemnae</name>
    <name type="common">Ciliate</name>
    <dbReference type="NCBI Taxonomy" id="5949"/>
    <lineage>
        <taxon>Eukaryota</taxon>
        <taxon>Sar</taxon>
        <taxon>Alveolata</taxon>
        <taxon>Ciliophora</taxon>
        <taxon>Intramacronucleata</taxon>
        <taxon>Spirotrichea</taxon>
        <taxon>Stichotrichia</taxon>
        <taxon>Sporadotrichida</taxon>
        <taxon>Oxytrichidae</taxon>
        <taxon>Stylonychinae</taxon>
        <taxon>Stylonychia</taxon>
    </lineage>
</organism>
<protein>
    <submittedName>
        <fullName evidence="7">Splicing factor u2af 50 kDa subunit-like</fullName>
    </submittedName>
</protein>
<evidence type="ECO:0000313" key="7">
    <source>
        <dbReference type="EMBL" id="CDW81791.1"/>
    </source>
</evidence>
<dbReference type="FunFam" id="3.30.70.330:FF:000097">
    <property type="entry name" value="U2 snRNP auxiliary factor large subunit"/>
    <property type="match status" value="1"/>
</dbReference>
<feature type="compositionally biased region" description="Basic and acidic residues" evidence="5">
    <location>
        <begin position="103"/>
        <end position="123"/>
    </location>
</feature>
<dbReference type="PROSITE" id="PS50102">
    <property type="entry name" value="RRM"/>
    <property type="match status" value="3"/>
</dbReference>
<evidence type="ECO:0000259" key="6">
    <source>
        <dbReference type="PROSITE" id="PS50102"/>
    </source>
</evidence>
<keyword evidence="1" id="KW-0507">mRNA processing</keyword>
<dbReference type="AlphaFoldDB" id="A0A078AIN1"/>
<feature type="compositionally biased region" description="Basic and acidic residues" evidence="5">
    <location>
        <begin position="70"/>
        <end position="95"/>
    </location>
</feature>
<keyword evidence="8" id="KW-1185">Reference proteome</keyword>
<dbReference type="OrthoDB" id="10266058at2759"/>
<dbReference type="SMART" id="SM00360">
    <property type="entry name" value="RRM"/>
    <property type="match status" value="3"/>
</dbReference>
<feature type="domain" description="RRM" evidence="6">
    <location>
        <begin position="328"/>
        <end position="407"/>
    </location>
</feature>
<dbReference type="OMA" id="MNQEEQP"/>
<evidence type="ECO:0000256" key="1">
    <source>
        <dbReference type="ARBA" id="ARBA00022664"/>
    </source>
</evidence>
<evidence type="ECO:0000256" key="2">
    <source>
        <dbReference type="ARBA" id="ARBA00022884"/>
    </source>
</evidence>
<dbReference type="InterPro" id="IPR012677">
    <property type="entry name" value="Nucleotide-bd_a/b_plait_sf"/>
</dbReference>
<proteinExistence type="predicted"/>
<feature type="region of interest" description="Disordered" evidence="5">
    <location>
        <begin position="1"/>
        <end position="143"/>
    </location>
</feature>
<feature type="compositionally biased region" description="Basic residues" evidence="5">
    <location>
        <begin position="50"/>
        <end position="69"/>
    </location>
</feature>
<dbReference type="InterPro" id="IPR000504">
    <property type="entry name" value="RRM_dom"/>
</dbReference>
<accession>A0A078AIN1</accession>
<dbReference type="EMBL" id="CCKQ01010283">
    <property type="protein sequence ID" value="CDW81791.1"/>
    <property type="molecule type" value="Genomic_DNA"/>
</dbReference>
<dbReference type="GO" id="GO:0006397">
    <property type="term" value="P:mRNA processing"/>
    <property type="evidence" value="ECO:0007669"/>
    <property type="project" value="UniProtKB-KW"/>
</dbReference>
<dbReference type="PANTHER" id="PTHR23139">
    <property type="entry name" value="RNA-BINDING PROTEIN"/>
    <property type="match status" value="1"/>
</dbReference>
<dbReference type="GO" id="GO:0003723">
    <property type="term" value="F:RNA binding"/>
    <property type="evidence" value="ECO:0007669"/>
    <property type="project" value="UniProtKB-UniRule"/>
</dbReference>
<feature type="domain" description="RRM" evidence="6">
    <location>
        <begin position="192"/>
        <end position="275"/>
    </location>
</feature>
<dbReference type="SUPFAM" id="SSF54928">
    <property type="entry name" value="RNA-binding domain, RBD"/>
    <property type="match status" value="2"/>
</dbReference>
<dbReference type="InterPro" id="IPR035979">
    <property type="entry name" value="RBD_domain_sf"/>
</dbReference>
<keyword evidence="2 4" id="KW-0694">RNA-binding</keyword>
<evidence type="ECO:0000313" key="8">
    <source>
        <dbReference type="Proteomes" id="UP000039865"/>
    </source>
</evidence>
<name>A0A078AIN1_STYLE</name>